<comment type="caution">
    <text evidence="3">The sequence shown here is derived from an EMBL/GenBank/DDBJ whole genome shotgun (WGS) entry which is preliminary data.</text>
</comment>
<reference evidence="3 4" key="1">
    <citation type="submission" date="2020-11" db="EMBL/GenBank/DDBJ databases">
        <title>Insectihabitans protaetiae gen. nov. sp. nov. and Insectihabitans allomyrinae sp. nov., isolated from larvae of Protaetia brevitarsis seulensis and Allomyrina dichotoma, respectively.</title>
        <authorList>
            <person name="Lee S.D."/>
            <person name="Byeon Y.-S."/>
            <person name="Kim S.-M."/>
            <person name="Yang H.L."/>
            <person name="Kim I.S."/>
        </authorList>
    </citation>
    <scope>NUCLEOTIDE SEQUENCE [LARGE SCALE GENOMIC DNA]</scope>
    <source>
        <strain evidence="3 4">BWR-B9</strain>
    </source>
</reference>
<keyword evidence="4" id="KW-1185">Reference proteome</keyword>
<protein>
    <submittedName>
        <fullName evidence="3">Peptidase</fullName>
    </submittedName>
</protein>
<name>A0ABS1IW26_9GAMM</name>
<accession>A0ABS1IW26</accession>
<feature type="compositionally biased region" description="Basic and acidic residues" evidence="2">
    <location>
        <begin position="341"/>
        <end position="350"/>
    </location>
</feature>
<evidence type="ECO:0000256" key="1">
    <source>
        <dbReference type="SAM" id="Coils"/>
    </source>
</evidence>
<gene>
    <name evidence="3" type="ORF">I2494_19945</name>
</gene>
<feature type="region of interest" description="Disordered" evidence="2">
    <location>
        <begin position="323"/>
        <end position="350"/>
    </location>
</feature>
<evidence type="ECO:0000313" key="3">
    <source>
        <dbReference type="EMBL" id="MBK5145944.1"/>
    </source>
</evidence>
<dbReference type="EMBL" id="JADRCR010000019">
    <property type="protein sequence ID" value="MBK5145944.1"/>
    <property type="molecule type" value="Genomic_DNA"/>
</dbReference>
<organism evidence="3 4">
    <name type="scientific">Limnobaculum allomyrinae</name>
    <dbReference type="NCBI Taxonomy" id="2791986"/>
    <lineage>
        <taxon>Bacteria</taxon>
        <taxon>Pseudomonadati</taxon>
        <taxon>Pseudomonadota</taxon>
        <taxon>Gammaproteobacteria</taxon>
        <taxon>Enterobacterales</taxon>
        <taxon>Budviciaceae</taxon>
        <taxon>Limnobaculum</taxon>
    </lineage>
</organism>
<feature type="coiled-coil region" evidence="1">
    <location>
        <begin position="220"/>
        <end position="254"/>
    </location>
</feature>
<sequence length="350" mass="38025">MSKLIHIFKPGTHQPMEGDPISFTLKDFEATARAYRMDVHEAPLVVGHPKDNFPAYGWVKHIIATPEGLFVEPHQVDAEFAELVDAGRYKKISPSFYEPDEPCNPVPGVYYLRHVGFLGAVPPSVKGLKPVEFADSGQGIVSFNENINEDTNMADAANPTDKKGLLARLVAFLTKELGEDKAAEIISEEGAQAIAVAVSDAAPEAVKTDLPPDASADEILPEVAAQLVAVSEENQRLKAENEELLEQAEELEIDGESADFAEVIRRKVKPSHRAAVRAMIKAASKKRGTSKLDFSENGKSKPLAPAIQAFIRSLPDVVDFSEVGRKGTAPKNTTVNPLLADAERRASRNK</sequence>
<evidence type="ECO:0000256" key="2">
    <source>
        <dbReference type="SAM" id="MobiDB-lite"/>
    </source>
</evidence>
<dbReference type="Proteomes" id="UP001296921">
    <property type="component" value="Unassembled WGS sequence"/>
</dbReference>
<dbReference type="RefSeq" id="WP_218468737.1">
    <property type="nucleotide sequence ID" value="NZ_JADRCR010000019.1"/>
</dbReference>
<proteinExistence type="predicted"/>
<keyword evidence="1" id="KW-0175">Coiled coil</keyword>
<evidence type="ECO:0000313" key="4">
    <source>
        <dbReference type="Proteomes" id="UP001296921"/>
    </source>
</evidence>